<feature type="domain" description="Xylanolytic transcriptional activator regulatory" evidence="3">
    <location>
        <begin position="277"/>
        <end position="349"/>
    </location>
</feature>
<protein>
    <recommendedName>
        <fullName evidence="3">Xylanolytic transcriptional activator regulatory domain-containing protein</fullName>
    </recommendedName>
</protein>
<evidence type="ECO:0000256" key="1">
    <source>
        <dbReference type="ARBA" id="ARBA00023242"/>
    </source>
</evidence>
<dbReference type="InterPro" id="IPR007219">
    <property type="entry name" value="XnlR_reg_dom"/>
</dbReference>
<name>A0A8H5CGA8_9AGAR</name>
<dbReference type="PANTHER" id="PTHR46910:SF38">
    <property type="entry name" value="ZN(2)-C6 FUNGAL-TYPE DOMAIN-CONTAINING PROTEIN"/>
    <property type="match status" value="1"/>
</dbReference>
<feature type="region of interest" description="Disordered" evidence="2">
    <location>
        <begin position="69"/>
        <end position="90"/>
    </location>
</feature>
<dbReference type="GO" id="GO:0003700">
    <property type="term" value="F:DNA-binding transcription factor activity"/>
    <property type="evidence" value="ECO:0007669"/>
    <property type="project" value="InterPro"/>
</dbReference>
<accession>A0A8H5CGA8</accession>
<dbReference type="GO" id="GO:0008270">
    <property type="term" value="F:zinc ion binding"/>
    <property type="evidence" value="ECO:0007669"/>
    <property type="project" value="InterPro"/>
</dbReference>
<evidence type="ECO:0000256" key="2">
    <source>
        <dbReference type="SAM" id="MobiDB-lite"/>
    </source>
</evidence>
<dbReference type="PANTHER" id="PTHR46910">
    <property type="entry name" value="TRANSCRIPTION FACTOR PDR1"/>
    <property type="match status" value="1"/>
</dbReference>
<dbReference type="CDD" id="cd12148">
    <property type="entry name" value="fungal_TF_MHR"/>
    <property type="match status" value="1"/>
</dbReference>
<proteinExistence type="predicted"/>
<dbReference type="InterPro" id="IPR050987">
    <property type="entry name" value="AtrR-like"/>
</dbReference>
<sequence length="721" mass="82579">MHVILFRTQPNFTAVKAIISSILSDDPNTFIIPEQEYSVREILIEIASYVRHLEKELVRARRQKSLIQHQSSPMVEGGSPSTEDDDSDYSEGELLSQEMAKMRLSRIENRHFGKSSIPFLFASALELLKYRPAFDKRSEYWVLSPYERTRIEEEPMLQFPDDDHLQSLLEAYFAFHHPYQPLLHQASFERSVAEGLQLRDHQFGALLLAVCSVASKYSEDPRNLPKDSSAVLALGWRWFQQLKLTRPIFAEPVSLYELQTYCLQIHFLQNSYQSEAAWVLAGLSIRFAHERGLHRRRDPSEKLTLERELWKRAFWFLVCVDTIMGASLGRPSATSKDDYDLEPLIECDDTAWDSSLQIDLSVLAPSKTSSSAYWNCLAQLIEILSFTQRTLYSIRKPEMVETMGISDTQWTENAAKQIDSALNNWEDTLPGHLKWDPHGPNNIHLVQSATLHAIYYWIQMHAHRSFIPVLKRGGPVSIKFPSVAICMNAGRSCVNIVDALFKRHRYVTHPLPAVLFNASIIILICLFRTEELQLQLNRQKEILNLYKCLEILQEWQKRTKSAGRFRDLIEAIVSSGGLQLPFQEEPQETMKRRRETETEAFFDVNTAGQNPNPQLSQSASDWTKMMNIGTFPDEIGSAHQGPTHVHAQGDFLDILDPVHGLQSVAYDRPNPMQSNSSFSSSIPYNPLPTSVDPTSNEIYQEDWDVFIANVDQFLGYGTFTF</sequence>
<feature type="region of interest" description="Disordered" evidence="2">
    <location>
        <begin position="666"/>
        <end position="685"/>
    </location>
</feature>
<evidence type="ECO:0000313" key="5">
    <source>
        <dbReference type="Proteomes" id="UP000559256"/>
    </source>
</evidence>
<dbReference type="OrthoDB" id="4456959at2759"/>
<keyword evidence="5" id="KW-1185">Reference proteome</keyword>
<comment type="caution">
    <text evidence="4">The sequence shown here is derived from an EMBL/GenBank/DDBJ whole genome shotgun (WGS) entry which is preliminary data.</text>
</comment>
<dbReference type="AlphaFoldDB" id="A0A8H5CGA8"/>
<gene>
    <name evidence="4" type="ORF">D9758_016168</name>
</gene>
<dbReference type="SMART" id="SM00906">
    <property type="entry name" value="Fungal_trans"/>
    <property type="match status" value="1"/>
</dbReference>
<dbReference type="Proteomes" id="UP000559256">
    <property type="component" value="Unassembled WGS sequence"/>
</dbReference>
<dbReference type="GO" id="GO:0003677">
    <property type="term" value="F:DNA binding"/>
    <property type="evidence" value="ECO:0007669"/>
    <property type="project" value="InterPro"/>
</dbReference>
<evidence type="ECO:0000313" key="4">
    <source>
        <dbReference type="EMBL" id="KAF5341327.1"/>
    </source>
</evidence>
<dbReference type="Pfam" id="PF04082">
    <property type="entry name" value="Fungal_trans"/>
    <property type="match status" value="1"/>
</dbReference>
<organism evidence="4 5">
    <name type="scientific">Tetrapyrgos nigripes</name>
    <dbReference type="NCBI Taxonomy" id="182062"/>
    <lineage>
        <taxon>Eukaryota</taxon>
        <taxon>Fungi</taxon>
        <taxon>Dikarya</taxon>
        <taxon>Basidiomycota</taxon>
        <taxon>Agaricomycotina</taxon>
        <taxon>Agaricomycetes</taxon>
        <taxon>Agaricomycetidae</taxon>
        <taxon>Agaricales</taxon>
        <taxon>Marasmiineae</taxon>
        <taxon>Marasmiaceae</taxon>
        <taxon>Tetrapyrgos</taxon>
    </lineage>
</organism>
<reference evidence="4 5" key="1">
    <citation type="journal article" date="2020" name="ISME J.">
        <title>Uncovering the hidden diversity of litter-decomposition mechanisms in mushroom-forming fungi.</title>
        <authorList>
            <person name="Floudas D."/>
            <person name="Bentzer J."/>
            <person name="Ahren D."/>
            <person name="Johansson T."/>
            <person name="Persson P."/>
            <person name="Tunlid A."/>
        </authorList>
    </citation>
    <scope>NUCLEOTIDE SEQUENCE [LARGE SCALE GENOMIC DNA]</scope>
    <source>
        <strain evidence="4 5">CBS 291.85</strain>
    </source>
</reference>
<dbReference type="GO" id="GO:0006351">
    <property type="term" value="P:DNA-templated transcription"/>
    <property type="evidence" value="ECO:0007669"/>
    <property type="project" value="InterPro"/>
</dbReference>
<evidence type="ECO:0000259" key="3">
    <source>
        <dbReference type="SMART" id="SM00906"/>
    </source>
</evidence>
<keyword evidence="1" id="KW-0539">Nucleus</keyword>
<dbReference type="EMBL" id="JAACJM010000167">
    <property type="protein sequence ID" value="KAF5341327.1"/>
    <property type="molecule type" value="Genomic_DNA"/>
</dbReference>